<evidence type="ECO:0000256" key="1">
    <source>
        <dbReference type="SAM" id="MobiDB-lite"/>
    </source>
</evidence>
<reference evidence="2" key="1">
    <citation type="submission" date="2021-03" db="EMBL/GenBank/DDBJ databases">
        <authorList>
            <person name="Tagirdzhanova G."/>
        </authorList>
    </citation>
    <scope>NUCLEOTIDE SEQUENCE</scope>
</reference>
<evidence type="ECO:0000313" key="2">
    <source>
        <dbReference type="EMBL" id="CAF9926408.1"/>
    </source>
</evidence>
<organism evidence="2 3">
    <name type="scientific">Imshaugia aleurites</name>
    <dbReference type="NCBI Taxonomy" id="172621"/>
    <lineage>
        <taxon>Eukaryota</taxon>
        <taxon>Fungi</taxon>
        <taxon>Dikarya</taxon>
        <taxon>Ascomycota</taxon>
        <taxon>Pezizomycotina</taxon>
        <taxon>Lecanoromycetes</taxon>
        <taxon>OSLEUM clade</taxon>
        <taxon>Lecanoromycetidae</taxon>
        <taxon>Lecanorales</taxon>
        <taxon>Lecanorineae</taxon>
        <taxon>Parmeliaceae</taxon>
        <taxon>Imshaugia</taxon>
    </lineage>
</organism>
<feature type="region of interest" description="Disordered" evidence="1">
    <location>
        <begin position="1"/>
        <end position="27"/>
    </location>
</feature>
<feature type="compositionally biased region" description="Polar residues" evidence="1">
    <location>
        <begin position="11"/>
        <end position="21"/>
    </location>
</feature>
<dbReference type="Proteomes" id="UP000664534">
    <property type="component" value="Unassembled WGS sequence"/>
</dbReference>
<gene>
    <name evidence="2" type="ORF">IMSHALPRED_006954</name>
</gene>
<accession>A0A8H3IP86</accession>
<evidence type="ECO:0000313" key="3">
    <source>
        <dbReference type="Proteomes" id="UP000664534"/>
    </source>
</evidence>
<sequence length="192" mass="22676">MDSSRAPPTPSTSQFSDATITQRHETKTPIHKRRFAHLLHKLCPLLSIETGLPHPDFPQTILHYHLLSEEQLDSLAHFYHQRTPGRYSLGYPMPVVARWWAPAEQDLEEGEIDEMEEIKRIMDLAEREDKTTASVADKRRRFGRFLGLRHCESSQGEGEMRREMEEYIAREMARKEHRDREMESWRSKGYWS</sequence>
<dbReference type="OrthoDB" id="4156665at2759"/>
<name>A0A8H3IP86_9LECA</name>
<proteinExistence type="predicted"/>
<protein>
    <submittedName>
        <fullName evidence="2">Uncharacterized protein</fullName>
    </submittedName>
</protein>
<dbReference type="EMBL" id="CAJPDT010000043">
    <property type="protein sequence ID" value="CAF9926408.1"/>
    <property type="molecule type" value="Genomic_DNA"/>
</dbReference>
<comment type="caution">
    <text evidence="2">The sequence shown here is derived from an EMBL/GenBank/DDBJ whole genome shotgun (WGS) entry which is preliminary data.</text>
</comment>
<keyword evidence="3" id="KW-1185">Reference proteome</keyword>
<dbReference type="AlphaFoldDB" id="A0A8H3IP86"/>